<reference evidence="1 2" key="1">
    <citation type="submission" date="2018-11" db="EMBL/GenBank/DDBJ databases">
        <title>The genome draft of YIM 96095.</title>
        <authorList>
            <person name="Tang S.-K."/>
            <person name="Chunyu W.-X."/>
            <person name="Feng Y.-Z."/>
        </authorList>
    </citation>
    <scope>NUCLEOTIDE SEQUENCE [LARGE SCALE GENOMIC DNA]</scope>
    <source>
        <strain evidence="1 2">YIM 96095</strain>
    </source>
</reference>
<evidence type="ECO:0000313" key="1">
    <source>
        <dbReference type="EMBL" id="RNL84251.1"/>
    </source>
</evidence>
<proteinExistence type="predicted"/>
<evidence type="ECO:0000313" key="2">
    <source>
        <dbReference type="Proteomes" id="UP000269198"/>
    </source>
</evidence>
<protein>
    <submittedName>
        <fullName evidence="1">Uncharacterized protein</fullName>
    </submittedName>
</protein>
<accession>A0A3N0E8T9</accession>
<comment type="caution">
    <text evidence="1">The sequence shown here is derived from an EMBL/GenBank/DDBJ whole genome shotgun (WGS) entry which is preliminary data.</text>
</comment>
<keyword evidence="2" id="KW-1185">Reference proteome</keyword>
<dbReference type="OrthoDB" id="4507101at2"/>
<dbReference type="AlphaFoldDB" id="A0A3N0E8T9"/>
<sequence length="248" mass="27471">MPAHVHCPGRPEDLPHPRVLWAHGALPTLVHAARGELTDEWHGYWLVEGTGVGFEDFGGNWWNLMPLPEGRAVLYGDDHEMSKTRAEGLDVVPESPDWLPLAHLRSIVEEPGYVYWFDGASWHRVPYPDDIDDDGLELTAGEYLTEDRAVLKAGQDLMGDLGGVVPIKVDIALQPEEAEGVRVARALLEAGTRRRLTRELLGELLEGLDRSLAYDEEDGEVPPPFDLDAAFDIARRAGFTPEAPPPFS</sequence>
<dbReference type="Proteomes" id="UP000269198">
    <property type="component" value="Unassembled WGS sequence"/>
</dbReference>
<gene>
    <name evidence="1" type="ORF">EFW17_13615</name>
</gene>
<organism evidence="1 2">
    <name type="scientific">Halostreptopolyspora alba</name>
    <dbReference type="NCBI Taxonomy" id="2487137"/>
    <lineage>
        <taxon>Bacteria</taxon>
        <taxon>Bacillati</taxon>
        <taxon>Actinomycetota</taxon>
        <taxon>Actinomycetes</taxon>
        <taxon>Streptosporangiales</taxon>
        <taxon>Nocardiopsidaceae</taxon>
        <taxon>Halostreptopolyspora</taxon>
    </lineage>
</organism>
<name>A0A3N0E8T9_9ACTN</name>
<dbReference type="EMBL" id="RJMB01000012">
    <property type="protein sequence ID" value="RNL84251.1"/>
    <property type="molecule type" value="Genomic_DNA"/>
</dbReference>
<dbReference type="RefSeq" id="WP_123201744.1">
    <property type="nucleotide sequence ID" value="NZ_RJMB01000012.1"/>
</dbReference>